<keyword evidence="4 11" id="KW-0812">Transmembrane</keyword>
<protein>
    <submittedName>
        <fullName evidence="16">Uncharacterized protein</fullName>
    </submittedName>
</protein>
<keyword evidence="5 11" id="KW-0851">Voltage-gated channel</keyword>
<comment type="subcellular location">
    <subcellularLocation>
        <location evidence="1 11">Membrane</location>
        <topology evidence="1 11">Multi-pass membrane protein</topology>
    </subcellularLocation>
</comment>
<dbReference type="InterPro" id="IPR041647">
    <property type="entry name" value="IRK_C"/>
</dbReference>
<evidence type="ECO:0000256" key="9">
    <source>
        <dbReference type="ARBA" id="ARBA00023136"/>
    </source>
</evidence>
<keyword evidence="8 11" id="KW-0406">Ion transport</keyword>
<dbReference type="Gene3D" id="2.60.40.1400">
    <property type="entry name" value="G protein-activated inward rectifier potassium channel 1"/>
    <property type="match status" value="1"/>
</dbReference>
<keyword evidence="2 11" id="KW-0813">Transport</keyword>
<dbReference type="SUPFAM" id="SSF81324">
    <property type="entry name" value="Voltage-gated potassium channels"/>
    <property type="match status" value="1"/>
</dbReference>
<keyword evidence="3 11" id="KW-0633">Potassium transport</keyword>
<dbReference type="PANTHER" id="PTHR11767">
    <property type="entry name" value="INWARD RECTIFIER POTASSIUM CHANNEL"/>
    <property type="match status" value="1"/>
</dbReference>
<feature type="compositionally biased region" description="Polar residues" evidence="12">
    <location>
        <begin position="72"/>
        <end position="82"/>
    </location>
</feature>
<evidence type="ECO:0000256" key="8">
    <source>
        <dbReference type="ARBA" id="ARBA00023065"/>
    </source>
</evidence>
<keyword evidence="7 13" id="KW-1133">Transmembrane helix</keyword>
<feature type="transmembrane region" description="Helical" evidence="13">
    <location>
        <begin position="252"/>
        <end position="276"/>
    </location>
</feature>
<dbReference type="InterPro" id="IPR040445">
    <property type="entry name" value="Kir_TM"/>
</dbReference>
<evidence type="ECO:0000256" key="4">
    <source>
        <dbReference type="ARBA" id="ARBA00022692"/>
    </source>
</evidence>
<keyword evidence="10 11" id="KW-0407">Ion channel</keyword>
<dbReference type="InterPro" id="IPR014756">
    <property type="entry name" value="Ig_E-set"/>
</dbReference>
<evidence type="ECO:0000256" key="10">
    <source>
        <dbReference type="ARBA" id="ARBA00023303"/>
    </source>
</evidence>
<dbReference type="Pfam" id="PF17655">
    <property type="entry name" value="IRK_C"/>
    <property type="match status" value="1"/>
</dbReference>
<proteinExistence type="inferred from homology"/>
<feature type="region of interest" description="Disordered" evidence="12">
    <location>
        <begin position="60"/>
        <end position="82"/>
    </location>
</feature>
<keyword evidence="17" id="KW-1185">Reference proteome</keyword>
<name>A0ABN8L6K5_CHISP</name>
<evidence type="ECO:0000313" key="17">
    <source>
        <dbReference type="Proteomes" id="UP001153292"/>
    </source>
</evidence>
<organism evidence="16 17">
    <name type="scientific">Chilo suppressalis</name>
    <name type="common">Asiatic rice borer moth</name>
    <dbReference type="NCBI Taxonomy" id="168631"/>
    <lineage>
        <taxon>Eukaryota</taxon>
        <taxon>Metazoa</taxon>
        <taxon>Ecdysozoa</taxon>
        <taxon>Arthropoda</taxon>
        <taxon>Hexapoda</taxon>
        <taxon>Insecta</taxon>
        <taxon>Pterygota</taxon>
        <taxon>Neoptera</taxon>
        <taxon>Endopterygota</taxon>
        <taxon>Lepidoptera</taxon>
        <taxon>Glossata</taxon>
        <taxon>Ditrysia</taxon>
        <taxon>Pyraloidea</taxon>
        <taxon>Crambidae</taxon>
        <taxon>Crambinae</taxon>
        <taxon>Chilo</taxon>
    </lineage>
</organism>
<evidence type="ECO:0000256" key="5">
    <source>
        <dbReference type="ARBA" id="ARBA00022882"/>
    </source>
</evidence>
<accession>A0ABN8L6K5</accession>
<evidence type="ECO:0000256" key="6">
    <source>
        <dbReference type="ARBA" id="ARBA00022958"/>
    </source>
</evidence>
<gene>
    <name evidence="16" type="ORF">CHILSU_LOCUS931</name>
</gene>
<evidence type="ECO:0000256" key="3">
    <source>
        <dbReference type="ARBA" id="ARBA00022538"/>
    </source>
</evidence>
<comment type="similarity">
    <text evidence="11">Belongs to the inward rectifier-type potassium channel (TC 1.A.2.1) family.</text>
</comment>
<feature type="domain" description="Potassium channel inwardly rectifying transmembrane" evidence="14">
    <location>
        <begin position="140"/>
        <end position="281"/>
    </location>
</feature>
<dbReference type="Proteomes" id="UP001153292">
    <property type="component" value="Chromosome 10"/>
</dbReference>
<reference evidence="16" key="1">
    <citation type="submission" date="2021-12" db="EMBL/GenBank/DDBJ databases">
        <authorList>
            <person name="King R."/>
        </authorList>
    </citation>
    <scope>NUCLEOTIDE SEQUENCE</scope>
</reference>
<dbReference type="InterPro" id="IPR016449">
    <property type="entry name" value="K_chnl_inward-rec_Kir"/>
</dbReference>
<dbReference type="PANTHER" id="PTHR11767:SF102">
    <property type="entry name" value="INWARDLY RECTIFYING POTASSIUM CHANNEL 1, ISOFORM F"/>
    <property type="match status" value="1"/>
</dbReference>
<evidence type="ECO:0000256" key="2">
    <source>
        <dbReference type="ARBA" id="ARBA00022448"/>
    </source>
</evidence>
<evidence type="ECO:0000256" key="11">
    <source>
        <dbReference type="RuleBase" id="RU003822"/>
    </source>
</evidence>
<dbReference type="PRINTS" id="PR01320">
    <property type="entry name" value="KIRCHANNEL"/>
</dbReference>
<feature type="transmembrane region" description="Helical" evidence="13">
    <location>
        <begin position="174"/>
        <end position="197"/>
    </location>
</feature>
<dbReference type="Gene3D" id="1.10.287.70">
    <property type="match status" value="1"/>
</dbReference>
<dbReference type="SUPFAM" id="SSF81296">
    <property type="entry name" value="E set domains"/>
    <property type="match status" value="1"/>
</dbReference>
<evidence type="ECO:0000259" key="14">
    <source>
        <dbReference type="Pfam" id="PF01007"/>
    </source>
</evidence>
<sequence length="633" mass="72306">MSDKTSSTVGLRSFETISEEDIASPWDELLVKEKSIPTIIKTDASCETICRNGDVSSHPRVSDLEANKLTRSKSLNQRRNSSGLLSSIPRQLRLSLRGVRSEPSSVKDIPTTRNDSSFNLLLRYRSPRYAARRIRKRVIFKHGDCNVVQWNVAKRRRRYLQDIFTTLVDAQWRWTLLVFALSFILSWLLFALIWWLIIFTHGDLSPPDNQNITFIPCLNNVNTFTGCFLFSVETQHTIGYGSRTPSEECPEAIFVMCIQSIVGVFIQAFMVGLIFAKLARAKKRNTTLLFSRNAVICLRDGEYCLLFRVGDIRKSHILEAHVRAQLIRKKITREGELLPFYQQELKVGADGEEDRLMFIWPMTIVHKINEKSPLYNLSASDMLRERFEIVVMLEGVIESTGMTTQARSSFLPSEILWGHRFETMVTFRKDTGEYEVDYTRFNNTYEVDTPLCSAKQLDELRATVSTSQKLDKILGTIPKTFSNETLDLSSVDSMSLDEHIEIKIPEARARENRLMAQTNFVQNVNERPRNTSQTHLAVENGLDIPRNHLLVETRNPEIKVDSKEPHMHRSHSHASMKKVHGIVPNGIAHPTIAPEQKKKDEQIKINKSPSTNHIAEKKQVIPILVTSADSEPA</sequence>
<evidence type="ECO:0000256" key="7">
    <source>
        <dbReference type="ARBA" id="ARBA00022989"/>
    </source>
</evidence>
<dbReference type="InterPro" id="IPR013518">
    <property type="entry name" value="K_chnl_inward-rec_Kir_cyto"/>
</dbReference>
<evidence type="ECO:0000313" key="16">
    <source>
        <dbReference type="EMBL" id="CAH2980217.1"/>
    </source>
</evidence>
<evidence type="ECO:0000256" key="1">
    <source>
        <dbReference type="ARBA" id="ARBA00004141"/>
    </source>
</evidence>
<evidence type="ECO:0000259" key="15">
    <source>
        <dbReference type="Pfam" id="PF17655"/>
    </source>
</evidence>
<keyword evidence="9 13" id="KW-0472">Membrane</keyword>
<evidence type="ECO:0000256" key="12">
    <source>
        <dbReference type="SAM" id="MobiDB-lite"/>
    </source>
</evidence>
<dbReference type="EMBL" id="OU963903">
    <property type="protein sequence ID" value="CAH2980217.1"/>
    <property type="molecule type" value="Genomic_DNA"/>
</dbReference>
<keyword evidence="6 11" id="KW-0630">Potassium</keyword>
<dbReference type="Pfam" id="PF01007">
    <property type="entry name" value="IRK"/>
    <property type="match status" value="1"/>
</dbReference>
<evidence type="ECO:0000256" key="13">
    <source>
        <dbReference type="SAM" id="Phobius"/>
    </source>
</evidence>
<feature type="domain" description="Inward rectifier potassium channel C-terminal" evidence="15">
    <location>
        <begin position="288"/>
        <end position="460"/>
    </location>
</feature>